<dbReference type="EMBL" id="AP021874">
    <property type="protein sequence ID" value="BBO66514.1"/>
    <property type="molecule type" value="Genomic_DNA"/>
</dbReference>
<dbReference type="Gene3D" id="3.40.190.290">
    <property type="match status" value="1"/>
</dbReference>
<evidence type="ECO:0000313" key="2">
    <source>
        <dbReference type="Proteomes" id="UP000427906"/>
    </source>
</evidence>
<evidence type="ECO:0008006" key="3">
    <source>
        <dbReference type="Google" id="ProtNLM"/>
    </source>
</evidence>
<evidence type="ECO:0000313" key="1">
    <source>
        <dbReference type="EMBL" id="BBO66514.1"/>
    </source>
</evidence>
<organism evidence="1 2">
    <name type="scientific">Desulfosarcina alkanivorans</name>
    <dbReference type="NCBI Taxonomy" id="571177"/>
    <lineage>
        <taxon>Bacteria</taxon>
        <taxon>Pseudomonadati</taxon>
        <taxon>Thermodesulfobacteriota</taxon>
        <taxon>Desulfobacteria</taxon>
        <taxon>Desulfobacterales</taxon>
        <taxon>Desulfosarcinaceae</taxon>
        <taxon>Desulfosarcina</taxon>
    </lineage>
</organism>
<protein>
    <recommendedName>
        <fullName evidence="3">LysR substrate-binding domain-containing protein</fullName>
    </recommendedName>
</protein>
<accession>A0A5K7YJG7</accession>
<dbReference type="KEGG" id="dalk:DSCA_04440"/>
<dbReference type="Proteomes" id="UP000427906">
    <property type="component" value="Chromosome"/>
</dbReference>
<name>A0A5K7YJG7_9BACT</name>
<proteinExistence type="predicted"/>
<gene>
    <name evidence="1" type="ORF">DSCA_04440</name>
</gene>
<reference evidence="1 2" key="1">
    <citation type="submission" date="2019-11" db="EMBL/GenBank/DDBJ databases">
        <title>Comparative genomics of hydrocarbon-degrading Desulfosarcina strains.</title>
        <authorList>
            <person name="Watanabe M."/>
            <person name="Kojima H."/>
            <person name="Fukui M."/>
        </authorList>
    </citation>
    <scope>NUCLEOTIDE SEQUENCE [LARGE SCALE GENOMIC DNA]</scope>
    <source>
        <strain evidence="1 2">PL12</strain>
    </source>
</reference>
<keyword evidence="2" id="KW-1185">Reference proteome</keyword>
<dbReference type="AlphaFoldDB" id="A0A5K7YJG7"/>
<sequence length="120" mass="13817">MSLENIGQAPILVYNRKDASHKRLIEIVLGQCPEQLTVHYFPAVERFTDFIVSGLACGMCDITADEALTEGTLIDLAPPHYVKLKLYWHSWNLKSSRLERFSAMLIEKTREILLDWFFTS</sequence>